<dbReference type="GO" id="GO:0016836">
    <property type="term" value="F:hydro-lyase activity"/>
    <property type="evidence" value="ECO:0007669"/>
    <property type="project" value="UniProtKB-ARBA"/>
</dbReference>
<keyword evidence="5" id="KW-1185">Reference proteome</keyword>
<dbReference type="CDD" id="cd06558">
    <property type="entry name" value="crotonase-like"/>
    <property type="match status" value="1"/>
</dbReference>
<dbReference type="PROSITE" id="PS00166">
    <property type="entry name" value="ENOYL_COA_HYDRATASE"/>
    <property type="match status" value="1"/>
</dbReference>
<dbReference type="RefSeq" id="XP_002785889.1">
    <property type="nucleotide sequence ID" value="XM_002785843.1"/>
</dbReference>
<dbReference type="Pfam" id="PF00378">
    <property type="entry name" value="ECH_1"/>
    <property type="match status" value="1"/>
</dbReference>
<dbReference type="OMA" id="AGMTHEK"/>
<reference evidence="4 5" key="1">
    <citation type="submission" date="2008-07" db="EMBL/GenBank/DDBJ databases">
        <authorList>
            <person name="El-Sayed N."/>
            <person name="Caler E."/>
            <person name="Inman J."/>
            <person name="Amedeo P."/>
            <person name="Hass B."/>
            <person name="Wortman J."/>
        </authorList>
    </citation>
    <scope>NUCLEOTIDE SEQUENCE [LARGE SCALE GENOMIC DNA]</scope>
    <source>
        <strain evidence="5">ATCC 50983 / TXsc</strain>
    </source>
</reference>
<dbReference type="SUPFAM" id="SSF52096">
    <property type="entry name" value="ClpP/crotonase"/>
    <property type="match status" value="1"/>
</dbReference>
<protein>
    <recommendedName>
        <fullName evidence="6">Enoyl-CoA hydratase, mitochondrial</fullName>
    </recommendedName>
</protein>
<evidence type="ECO:0008006" key="6">
    <source>
        <dbReference type="Google" id="ProtNLM"/>
    </source>
</evidence>
<dbReference type="InterPro" id="IPR018376">
    <property type="entry name" value="Enoyl-CoA_hyd/isom_CS"/>
</dbReference>
<dbReference type="InterPro" id="IPR001753">
    <property type="entry name" value="Enoyl-CoA_hydra/iso"/>
</dbReference>
<evidence type="ECO:0000313" key="5">
    <source>
        <dbReference type="Proteomes" id="UP000007800"/>
    </source>
</evidence>
<dbReference type="OrthoDB" id="2018133at2759"/>
<dbReference type="GO" id="GO:0006635">
    <property type="term" value="P:fatty acid beta-oxidation"/>
    <property type="evidence" value="ECO:0007669"/>
    <property type="project" value="TreeGrafter"/>
</dbReference>
<dbReference type="GeneID" id="9087017"/>
<evidence type="ECO:0000256" key="3">
    <source>
        <dbReference type="RuleBase" id="RU003707"/>
    </source>
</evidence>
<gene>
    <name evidence="4" type="ORF">Pmar_PMAR023606</name>
</gene>
<dbReference type="PANTHER" id="PTHR11941:SF54">
    <property type="entry name" value="ENOYL-COA HYDRATASE, MITOCHONDRIAL"/>
    <property type="match status" value="1"/>
</dbReference>
<accession>C5KCT6</accession>
<evidence type="ECO:0000256" key="1">
    <source>
        <dbReference type="ARBA" id="ARBA00005254"/>
    </source>
</evidence>
<dbReference type="Proteomes" id="UP000007800">
    <property type="component" value="Unassembled WGS sequence"/>
</dbReference>
<organism evidence="5">
    <name type="scientific">Perkinsus marinus (strain ATCC 50983 / TXsc)</name>
    <dbReference type="NCBI Taxonomy" id="423536"/>
    <lineage>
        <taxon>Eukaryota</taxon>
        <taxon>Sar</taxon>
        <taxon>Alveolata</taxon>
        <taxon>Perkinsozoa</taxon>
        <taxon>Perkinsea</taxon>
        <taxon>Perkinsida</taxon>
        <taxon>Perkinsidae</taxon>
        <taxon>Perkinsus</taxon>
    </lineage>
</organism>
<dbReference type="PANTHER" id="PTHR11941">
    <property type="entry name" value="ENOYL-COA HYDRATASE-RELATED"/>
    <property type="match status" value="1"/>
</dbReference>
<keyword evidence="2" id="KW-0456">Lyase</keyword>
<dbReference type="InterPro" id="IPR029045">
    <property type="entry name" value="ClpP/crotonase-like_dom_sf"/>
</dbReference>
<name>C5KCT6_PERM5</name>
<dbReference type="Gene3D" id="3.90.226.10">
    <property type="entry name" value="2-enoyl-CoA Hydratase, Chain A, domain 1"/>
    <property type="match status" value="1"/>
</dbReference>
<dbReference type="InterPro" id="IPR014748">
    <property type="entry name" value="Enoyl-CoA_hydra_C"/>
</dbReference>
<dbReference type="AlphaFoldDB" id="C5KCT6"/>
<dbReference type="EMBL" id="GG671995">
    <property type="protein sequence ID" value="EER17685.1"/>
    <property type="molecule type" value="Genomic_DNA"/>
</dbReference>
<evidence type="ECO:0000256" key="2">
    <source>
        <dbReference type="ARBA" id="ARBA00023239"/>
    </source>
</evidence>
<comment type="similarity">
    <text evidence="1 3">Belongs to the enoyl-CoA hydratase/isomerase family.</text>
</comment>
<proteinExistence type="inferred from homology"/>
<dbReference type="InParanoid" id="C5KCT6"/>
<evidence type="ECO:0000313" key="4">
    <source>
        <dbReference type="EMBL" id="EER17685.1"/>
    </source>
</evidence>
<dbReference type="FunFam" id="1.10.12.10:FF:000001">
    <property type="entry name" value="Probable enoyl-CoA hydratase, mitochondrial"/>
    <property type="match status" value="1"/>
</dbReference>
<dbReference type="Gene3D" id="1.10.12.10">
    <property type="entry name" value="Lyase 2-enoyl-coa Hydratase, Chain A, domain 2"/>
    <property type="match status" value="1"/>
</dbReference>
<sequence length="270" mass="29344">MPVVGALRAIHRAFVSYVGYEHILVDVDTQKGTALVTLNRPEVLDVLCGDLIKELGAASNALDKDGDVRAIAFAAGADIKEMNCRQTMAEVHKQNMFAFWQDLANVRKPIIAALNGYALGGGCELAMLCDIALASEKAVFGQPEVTLGTIPGAGGSQRLTRVVGKSLAMELCLTGRLMSADEALKRGLVSHVFTPEELVPRSLEMAQQIASLSAPAIAMTKNAVNRAYETTLSEGVRFERNLFHSTWALQDRKEGMTAFVEKRQPQWKNQ</sequence>